<keyword evidence="15" id="KW-0464">Manganese</keyword>
<proteinExistence type="inferred from homology"/>
<dbReference type="SUPFAM" id="SSF52540">
    <property type="entry name" value="P-loop containing nucleoside triphosphate hydrolases"/>
    <property type="match status" value="1"/>
</dbReference>
<dbReference type="STRING" id="98403.A0A151GK11"/>
<evidence type="ECO:0000256" key="8">
    <source>
        <dbReference type="ARBA" id="ARBA00022801"/>
    </source>
</evidence>
<dbReference type="Pfam" id="PF24995">
    <property type="entry name" value="DSRM_2"/>
    <property type="match status" value="1"/>
</dbReference>
<feature type="region of interest" description="Disordered" evidence="18">
    <location>
        <begin position="51"/>
        <end position="92"/>
    </location>
</feature>
<dbReference type="PROSITE" id="PS51192">
    <property type="entry name" value="HELICASE_ATP_BIND_1"/>
    <property type="match status" value="1"/>
</dbReference>
<evidence type="ECO:0000259" key="21">
    <source>
        <dbReference type="PROSITE" id="PS51192"/>
    </source>
</evidence>
<feature type="domain" description="Dicer dsRNA-binding fold" evidence="23">
    <location>
        <begin position="698"/>
        <end position="787"/>
    </location>
</feature>
<dbReference type="Gene3D" id="3.40.50.300">
    <property type="entry name" value="P-loop containing nucleotide triphosphate hydrolases"/>
    <property type="match status" value="2"/>
</dbReference>
<evidence type="ECO:0000256" key="18">
    <source>
        <dbReference type="SAM" id="MobiDB-lite"/>
    </source>
</evidence>
<dbReference type="InterPro" id="IPR014001">
    <property type="entry name" value="Helicase_ATP-bd"/>
</dbReference>
<dbReference type="InterPro" id="IPR038248">
    <property type="entry name" value="Dicer_dimer_sf"/>
</dbReference>
<dbReference type="InterPro" id="IPR001650">
    <property type="entry name" value="Helicase_C-like"/>
</dbReference>
<feature type="domain" description="RNase III" evidence="19">
    <location>
        <begin position="1103"/>
        <end position="1243"/>
    </location>
</feature>
<keyword evidence="13 17" id="KW-0694">RNA-binding</keyword>
<dbReference type="InterPro" id="IPR005034">
    <property type="entry name" value="Dicer_dimerisation"/>
</dbReference>
<feature type="domain" description="Helicase ATP-binding" evidence="21">
    <location>
        <begin position="164"/>
        <end position="344"/>
    </location>
</feature>
<comment type="cofactor">
    <cofactor evidence="2">
        <name>Mg(2+)</name>
        <dbReference type="ChEBI" id="CHEBI:18420"/>
    </cofactor>
</comment>
<dbReference type="Pfam" id="PF00636">
    <property type="entry name" value="Ribonuclease_3"/>
    <property type="match status" value="2"/>
</dbReference>
<evidence type="ECO:0000256" key="7">
    <source>
        <dbReference type="ARBA" id="ARBA00022741"/>
    </source>
</evidence>
<evidence type="ECO:0000259" key="20">
    <source>
        <dbReference type="PROSITE" id="PS50821"/>
    </source>
</evidence>
<dbReference type="GeneID" id="63717080"/>
<comment type="cofactor">
    <cofactor evidence="1">
        <name>Mn(2+)</name>
        <dbReference type="ChEBI" id="CHEBI:29035"/>
    </cofactor>
</comment>
<dbReference type="PROSITE" id="PS50142">
    <property type="entry name" value="RNASE_3_2"/>
    <property type="match status" value="2"/>
</dbReference>
<evidence type="ECO:0000256" key="14">
    <source>
        <dbReference type="ARBA" id="ARBA00023118"/>
    </source>
</evidence>
<dbReference type="Gene3D" id="1.10.1520.10">
    <property type="entry name" value="Ribonuclease III domain"/>
    <property type="match status" value="2"/>
</dbReference>
<evidence type="ECO:0000313" key="25">
    <source>
        <dbReference type="Proteomes" id="UP000076580"/>
    </source>
</evidence>
<evidence type="ECO:0000256" key="9">
    <source>
        <dbReference type="ARBA" id="ARBA00022806"/>
    </source>
</evidence>
<dbReference type="GO" id="GO:0005524">
    <property type="term" value="F:ATP binding"/>
    <property type="evidence" value="ECO:0007669"/>
    <property type="project" value="UniProtKB-KW"/>
</dbReference>
<dbReference type="InterPro" id="IPR027417">
    <property type="entry name" value="P-loop_NTPase"/>
</dbReference>
<dbReference type="PANTHER" id="PTHR14950">
    <property type="entry name" value="DICER-RELATED"/>
    <property type="match status" value="1"/>
</dbReference>
<evidence type="ECO:0000256" key="10">
    <source>
        <dbReference type="ARBA" id="ARBA00022833"/>
    </source>
</evidence>
<evidence type="ECO:0000256" key="16">
    <source>
        <dbReference type="ARBA" id="ARBA00035116"/>
    </source>
</evidence>
<dbReference type="SMART" id="SM00487">
    <property type="entry name" value="DEXDc"/>
    <property type="match status" value="1"/>
</dbReference>
<organism evidence="24 25">
    <name type="scientific">Drechmeria coniospora</name>
    <name type="common">Nematophagous fungus</name>
    <name type="synonym">Meria coniospora</name>
    <dbReference type="NCBI Taxonomy" id="98403"/>
    <lineage>
        <taxon>Eukaryota</taxon>
        <taxon>Fungi</taxon>
        <taxon>Dikarya</taxon>
        <taxon>Ascomycota</taxon>
        <taxon>Pezizomycotina</taxon>
        <taxon>Sordariomycetes</taxon>
        <taxon>Hypocreomycetidae</taxon>
        <taxon>Hypocreales</taxon>
        <taxon>Ophiocordycipitaceae</taxon>
        <taxon>Drechmeria</taxon>
    </lineage>
</organism>
<dbReference type="PROSITE" id="PS51194">
    <property type="entry name" value="HELICASE_CTER"/>
    <property type="match status" value="1"/>
</dbReference>
<keyword evidence="10" id="KW-0862">Zinc</keyword>
<dbReference type="InterPro" id="IPR036389">
    <property type="entry name" value="RNase_III_sf"/>
</dbReference>
<comment type="caution">
    <text evidence="24">The sequence shown here is derived from an EMBL/GenBank/DDBJ whole genome shotgun (WGS) entry which is preliminary data.</text>
</comment>
<evidence type="ECO:0000256" key="12">
    <source>
        <dbReference type="ARBA" id="ARBA00022842"/>
    </source>
</evidence>
<dbReference type="GO" id="GO:0030422">
    <property type="term" value="P:siRNA processing"/>
    <property type="evidence" value="ECO:0007669"/>
    <property type="project" value="TreeGrafter"/>
</dbReference>
<dbReference type="Pfam" id="PF00271">
    <property type="entry name" value="Helicase_C"/>
    <property type="match status" value="1"/>
</dbReference>
<evidence type="ECO:0000259" key="22">
    <source>
        <dbReference type="PROSITE" id="PS51194"/>
    </source>
</evidence>
<dbReference type="GO" id="GO:0051607">
    <property type="term" value="P:defense response to virus"/>
    <property type="evidence" value="ECO:0007669"/>
    <property type="project" value="UniProtKB-KW"/>
</dbReference>
<keyword evidence="6" id="KW-0677">Repeat</keyword>
<evidence type="ECO:0000256" key="17">
    <source>
        <dbReference type="PROSITE-ProRule" id="PRU00657"/>
    </source>
</evidence>
<keyword evidence="9" id="KW-0347">Helicase</keyword>
<accession>A0A151GK11</accession>
<dbReference type="PROSITE" id="PS00517">
    <property type="entry name" value="RNASE_3_1"/>
    <property type="match status" value="2"/>
</dbReference>
<evidence type="ECO:0000313" key="24">
    <source>
        <dbReference type="EMBL" id="KYK57428.1"/>
    </source>
</evidence>
<dbReference type="PROSITE" id="PS50821">
    <property type="entry name" value="PAZ"/>
    <property type="match status" value="1"/>
</dbReference>
<evidence type="ECO:0000256" key="6">
    <source>
        <dbReference type="ARBA" id="ARBA00022737"/>
    </source>
</evidence>
<evidence type="ECO:0000259" key="19">
    <source>
        <dbReference type="PROSITE" id="PS50142"/>
    </source>
</evidence>
<dbReference type="CDD" id="cd00593">
    <property type="entry name" value="RIBOc"/>
    <property type="match status" value="2"/>
</dbReference>
<dbReference type="GO" id="GO:0004386">
    <property type="term" value="F:helicase activity"/>
    <property type="evidence" value="ECO:0007669"/>
    <property type="project" value="UniProtKB-KW"/>
</dbReference>
<evidence type="ECO:0000259" key="23">
    <source>
        <dbReference type="PROSITE" id="PS51327"/>
    </source>
</evidence>
<keyword evidence="25" id="KW-1185">Reference proteome</keyword>
<dbReference type="Proteomes" id="UP000076580">
    <property type="component" value="Chromosome 02"/>
</dbReference>
<dbReference type="SMART" id="SM00490">
    <property type="entry name" value="HELICc"/>
    <property type="match status" value="1"/>
</dbReference>
<dbReference type="EMBL" id="LAYC01000002">
    <property type="protein sequence ID" value="KYK57428.1"/>
    <property type="molecule type" value="Genomic_DNA"/>
</dbReference>
<evidence type="ECO:0000256" key="4">
    <source>
        <dbReference type="ARBA" id="ARBA00022721"/>
    </source>
</evidence>
<sequence>MMLENVSPDLDASAVAGGDSLGRLDAQHEPCEQYHHSSLRLEETANQIREVADATADSTSRSVARDSAKEDDDGDFRRGSSDDDGSDEDRYRIVSNPDVVRAASALRRRGDAAFREWISKSERLRSNLSSGVGGGMEHASAGRLIQRNEEKRIIATPREYQIELFERAKEKNLIIVLDTGSGKTLIAALLLRFTLDQELERRAEGGAKKVAFFLVENVALCFQQYSVLRANLEHPVAKFHGEMTGILRTKEFWDQQLDENMVLVCTAQILLDCLNSGFLQMSRVNLLIFDEAHHTKKNHPYARIIKEHYLRKRHDRPRILGMTASPVDAQTRDLRGAAADLESIMCSEIATVSDETLAEGQNRRRQIEMKEYYARLVRPEDAKTPLSARISNLISHEPQYRMHFEAAQDVASTLGPWCADRYWLLLMTDAEVDKQVAKARERDNRRQTVDREGEADRVLSVLCEVQNAVRLGAVANDEIMTTATRMTDPHLFAFSSKVKTLRQILEDAFKERVTTRCIVFVKKRYTALLLAQAFQLVDMQIPAIHASHLIGSRVGAASIANMSFRDQVVALQRFRRGDTNCLFATQVAEEGIDIPECDFIIRFDLYDSAIQYIQSKGRARKDKSTYISMLEEGNMQHLRKLKQATRDAISLRQFCTSLPSDRKIQDNFDAVTLAENERIAQRVHEIPETGARLSFASSLEVLAKFVSSLTDSHVTPDYVVTSSSTSKKFVATVILPEESPIKCKRGFAQRNKQLARGSAAFEACVELIEKKYINGHLQPTLSRRLPAMRNARLALSSNRREEYTMRVRSEIWCQLGYPATLFQHTYLLDNPEATGRRTHPILLLTRKPLPKMEPMLFYFGKRTSAARLVGSAMPPLELASDEVDALAKFTLAIFRDVFSKDFNATPEELPYFIAPCAAIPVDGPSAASVDWNMMNMVAHDDVPEWRGAPEAFFAGKMAIDPWDGSRKFLIHGINKSLKPSDPVPEGVPMPKCRAYRLVEQTIKEYSNSLSIKSRQRQTWDEGQPVLDAELLSLRRNFMDEDTAERGNADMGCCIILEPLVLSKLPADIVSMAIALPVMMYRLDSALIALEACRLLGLGDIRSDLALEALTKDSSHTEEHDRDQVGFQVGMSNNYERLEFLGDAFLKMATTISLFTLMPNTNEFEYHVERMLLVCNQNLFNHAVDIKLQEFVRSKSFDRRTWYPSNLRLTKGKAPKTEATHRLADKSVADVCEALIGAAYVTQKRVGKTDLAVQAVTKMVKSKNHRMTKFSQYYDAFKMPEWQVAVGSATQHAAVERIFEATGYRFRSSNLLRSVFKHPSYPYEAMIPNYQRLEFLGDALLDLVIVDYLFDRFPDADPQWLTEHKMAMASNHFFGSLCVQLGLQKHLLTTTAALVGQISDFVTELELARAGVDEAGGHRRDYWLDTSQPPKVLSDLVEALVGGLFVDSRYDLSTVHRFFSSHIEPFFDDMARYDTYASRQPVTVLVHVMQNRLGCQNWRLYLSVVPGQTTDGVAAVTEDEAVCALMVHEQAVEHATAKTGRDAKLVVAKAALRRFEKMERNDFQALVGCYCLGRGPETRR</sequence>
<keyword evidence="11" id="KW-0067">ATP-binding</keyword>
<gene>
    <name evidence="24" type="ORF">DCS_04437</name>
</gene>
<protein>
    <recommendedName>
        <fullName evidence="3">Dicer-like protein 1</fullName>
    </recommendedName>
</protein>
<dbReference type="SUPFAM" id="SSF69065">
    <property type="entry name" value="RNase III domain-like"/>
    <property type="match status" value="2"/>
</dbReference>
<dbReference type="InterPro" id="IPR056755">
    <property type="entry name" value="DSRM_2"/>
</dbReference>
<evidence type="ECO:0000256" key="1">
    <source>
        <dbReference type="ARBA" id="ARBA00001936"/>
    </source>
</evidence>
<dbReference type="GO" id="GO:0050688">
    <property type="term" value="P:regulation of defense response to virus"/>
    <property type="evidence" value="ECO:0007669"/>
    <property type="project" value="UniProtKB-KW"/>
</dbReference>
<feature type="domain" description="PAZ" evidence="20">
    <location>
        <begin position="937"/>
        <end position="1063"/>
    </location>
</feature>
<feature type="region of interest" description="Disordered" evidence="18">
    <location>
        <begin position="1"/>
        <end position="25"/>
    </location>
</feature>
<feature type="domain" description="Helicase C-terminal" evidence="22">
    <location>
        <begin position="500"/>
        <end position="665"/>
    </location>
</feature>
<dbReference type="Pfam" id="PF00270">
    <property type="entry name" value="DEAD"/>
    <property type="match status" value="1"/>
</dbReference>
<dbReference type="InParanoid" id="A0A151GK11"/>
<keyword evidence="12" id="KW-0460">Magnesium</keyword>
<keyword evidence="8" id="KW-0378">Hydrolase</keyword>
<evidence type="ECO:0000256" key="3">
    <source>
        <dbReference type="ARBA" id="ARBA00020797"/>
    </source>
</evidence>
<dbReference type="InterPro" id="IPR003100">
    <property type="entry name" value="PAZ_dom"/>
</dbReference>
<reference evidence="24 25" key="1">
    <citation type="journal article" date="2016" name="Sci. Rep.">
        <title>Insights into Adaptations to a Near-Obligate Nematode Endoparasitic Lifestyle from the Finished Genome of Drechmeria coniospora.</title>
        <authorList>
            <person name="Zhang L."/>
            <person name="Zhou Z."/>
            <person name="Guo Q."/>
            <person name="Fokkens L."/>
            <person name="Miskei M."/>
            <person name="Pocsi I."/>
            <person name="Zhang W."/>
            <person name="Chen M."/>
            <person name="Wang L."/>
            <person name="Sun Y."/>
            <person name="Donzelli B.G."/>
            <person name="Gibson D.M."/>
            <person name="Nelson D.R."/>
            <person name="Luo J.G."/>
            <person name="Rep M."/>
            <person name="Liu H."/>
            <person name="Yang S."/>
            <person name="Wang J."/>
            <person name="Krasnoff S.B."/>
            <person name="Xu Y."/>
            <person name="Molnar I."/>
            <person name="Lin M."/>
        </authorList>
    </citation>
    <scope>NUCLEOTIDE SEQUENCE [LARGE SCALE GENOMIC DNA]</scope>
    <source>
        <strain evidence="24 25">ARSEF 6962</strain>
    </source>
</reference>
<dbReference type="Pfam" id="PF03368">
    <property type="entry name" value="Dicer_dimer"/>
    <property type="match status" value="1"/>
</dbReference>
<keyword evidence="7" id="KW-0547">Nucleotide-binding</keyword>
<evidence type="ECO:0000256" key="2">
    <source>
        <dbReference type="ARBA" id="ARBA00001946"/>
    </source>
</evidence>
<dbReference type="Gene3D" id="3.30.160.380">
    <property type="entry name" value="Dicer dimerisation domain"/>
    <property type="match status" value="1"/>
</dbReference>
<evidence type="ECO:0000256" key="5">
    <source>
        <dbReference type="ARBA" id="ARBA00022723"/>
    </source>
</evidence>
<feature type="domain" description="RNase III" evidence="19">
    <location>
        <begin position="1294"/>
        <end position="1448"/>
    </location>
</feature>
<dbReference type="SMART" id="SM00535">
    <property type="entry name" value="RIBOc"/>
    <property type="match status" value="2"/>
</dbReference>
<evidence type="ECO:0000256" key="11">
    <source>
        <dbReference type="ARBA" id="ARBA00022840"/>
    </source>
</evidence>
<keyword evidence="4" id="KW-0930">Antiviral protein</keyword>
<comment type="similarity">
    <text evidence="16 17">Belongs to the helicase family. Dicer subfamily.</text>
</comment>
<dbReference type="GO" id="GO:0005634">
    <property type="term" value="C:nucleus"/>
    <property type="evidence" value="ECO:0007669"/>
    <property type="project" value="TreeGrafter"/>
</dbReference>
<dbReference type="GO" id="GO:0005737">
    <property type="term" value="C:cytoplasm"/>
    <property type="evidence" value="ECO:0007669"/>
    <property type="project" value="TreeGrafter"/>
</dbReference>
<name>A0A151GK11_DRECN</name>
<keyword evidence="14" id="KW-0051">Antiviral defense</keyword>
<keyword evidence="5" id="KW-0479">Metal-binding</keyword>
<dbReference type="PROSITE" id="PS51327">
    <property type="entry name" value="DICER_DSRBF"/>
    <property type="match status" value="1"/>
</dbReference>
<dbReference type="InterPro" id="IPR011545">
    <property type="entry name" value="DEAD/DEAH_box_helicase_dom"/>
</dbReference>
<dbReference type="PANTHER" id="PTHR14950:SF62">
    <property type="entry name" value="DICER-LIKE PROTEIN 1"/>
    <property type="match status" value="1"/>
</dbReference>
<dbReference type="GO" id="GO:0004525">
    <property type="term" value="F:ribonuclease III activity"/>
    <property type="evidence" value="ECO:0007669"/>
    <property type="project" value="InterPro"/>
</dbReference>
<dbReference type="FunFam" id="1.10.1520.10:FF:000015">
    <property type="entry name" value="Dicer-like protein 1"/>
    <property type="match status" value="1"/>
</dbReference>
<evidence type="ECO:0000256" key="15">
    <source>
        <dbReference type="ARBA" id="ARBA00023211"/>
    </source>
</evidence>
<evidence type="ECO:0000256" key="13">
    <source>
        <dbReference type="ARBA" id="ARBA00022884"/>
    </source>
</evidence>
<dbReference type="GO" id="GO:0046872">
    <property type="term" value="F:metal ion binding"/>
    <property type="evidence" value="ECO:0007669"/>
    <property type="project" value="UniProtKB-KW"/>
</dbReference>
<dbReference type="InterPro" id="IPR000999">
    <property type="entry name" value="RNase_III_dom"/>
</dbReference>
<dbReference type="RefSeq" id="XP_040656780.1">
    <property type="nucleotide sequence ID" value="XM_040801747.1"/>
</dbReference>
<dbReference type="GO" id="GO:0003723">
    <property type="term" value="F:RNA binding"/>
    <property type="evidence" value="ECO:0007669"/>
    <property type="project" value="UniProtKB-UniRule"/>
</dbReference>
<dbReference type="CDD" id="cd18034">
    <property type="entry name" value="DEXHc_dicer"/>
    <property type="match status" value="1"/>
</dbReference>